<comment type="caution">
    <text evidence="2">The sequence shown here is derived from an EMBL/GenBank/DDBJ whole genome shotgun (WGS) entry which is preliminary data.</text>
</comment>
<reference evidence="2 3" key="1">
    <citation type="journal article" date="2024" name="Nat. Commun.">
        <title>Phylogenomics reveals the evolutionary origins of lichenization in chlorophyte algae.</title>
        <authorList>
            <person name="Puginier C."/>
            <person name="Libourel C."/>
            <person name="Otte J."/>
            <person name="Skaloud P."/>
            <person name="Haon M."/>
            <person name="Grisel S."/>
            <person name="Petersen M."/>
            <person name="Berrin J.G."/>
            <person name="Delaux P.M."/>
            <person name="Dal Grande F."/>
            <person name="Keller J."/>
        </authorList>
    </citation>
    <scope>NUCLEOTIDE SEQUENCE [LARGE SCALE GENOMIC DNA]</scope>
    <source>
        <strain evidence="2 3">SAG 2145</strain>
    </source>
</reference>
<keyword evidence="3" id="KW-1185">Reference proteome</keyword>
<gene>
    <name evidence="2" type="ORF">WJX74_009137</name>
</gene>
<feature type="compositionally biased region" description="Low complexity" evidence="1">
    <location>
        <begin position="145"/>
        <end position="154"/>
    </location>
</feature>
<feature type="region of interest" description="Disordered" evidence="1">
    <location>
        <begin position="95"/>
        <end position="169"/>
    </location>
</feature>
<dbReference type="EMBL" id="JALJOS010000002">
    <property type="protein sequence ID" value="KAK9843240.1"/>
    <property type="molecule type" value="Genomic_DNA"/>
</dbReference>
<evidence type="ECO:0000313" key="2">
    <source>
        <dbReference type="EMBL" id="KAK9843240.1"/>
    </source>
</evidence>
<protein>
    <submittedName>
        <fullName evidence="2">Uncharacterized protein</fullName>
    </submittedName>
</protein>
<dbReference type="Proteomes" id="UP001438707">
    <property type="component" value="Unassembled WGS sequence"/>
</dbReference>
<sequence>MIGLRGLAKICHHQQAEAVQTQQPAIIGWDRARDLPDSILACQVQTVQCNSARTRVHLLDRSIRLMMADRMLEDAALELPSPEEQEDQIRQLKEELARKEMCGPDQTRASHVSARGRGSARGRAPSKPIRQSERLAAARARKHQAQQQQPAVPDDSPDQTGHARASSVSALTDCCDMLDLLNL</sequence>
<evidence type="ECO:0000256" key="1">
    <source>
        <dbReference type="SAM" id="MobiDB-lite"/>
    </source>
</evidence>
<proteinExistence type="predicted"/>
<accession>A0AAW1S9W5</accession>
<feature type="compositionally biased region" description="Low complexity" evidence="1">
    <location>
        <begin position="109"/>
        <end position="126"/>
    </location>
</feature>
<dbReference type="AlphaFoldDB" id="A0AAW1S9W5"/>
<organism evidence="2 3">
    <name type="scientific">Apatococcus lobatus</name>
    <dbReference type="NCBI Taxonomy" id="904363"/>
    <lineage>
        <taxon>Eukaryota</taxon>
        <taxon>Viridiplantae</taxon>
        <taxon>Chlorophyta</taxon>
        <taxon>core chlorophytes</taxon>
        <taxon>Trebouxiophyceae</taxon>
        <taxon>Chlorellales</taxon>
        <taxon>Chlorellaceae</taxon>
        <taxon>Apatococcus</taxon>
    </lineage>
</organism>
<evidence type="ECO:0000313" key="3">
    <source>
        <dbReference type="Proteomes" id="UP001438707"/>
    </source>
</evidence>
<name>A0AAW1S9W5_9CHLO</name>